<keyword evidence="4" id="KW-0964">Secreted</keyword>
<dbReference type="PANTHER" id="PTHR33348:SF44">
    <property type="entry name" value="PRECURSOR OF CEP6"/>
    <property type="match status" value="1"/>
</dbReference>
<accession>A0AAV0R7S2</accession>
<feature type="compositionally biased region" description="Basic and acidic residues" evidence="8">
    <location>
        <begin position="43"/>
        <end position="54"/>
    </location>
</feature>
<dbReference type="PANTHER" id="PTHR33348">
    <property type="entry name" value="PRECURSOR OF CEP5"/>
    <property type="match status" value="1"/>
</dbReference>
<gene>
    <name evidence="10" type="ORF">LITE_LOCUS46940</name>
</gene>
<reference evidence="10" key="1">
    <citation type="submission" date="2022-08" db="EMBL/GenBank/DDBJ databases">
        <authorList>
            <person name="Gutierrez-Valencia J."/>
        </authorList>
    </citation>
    <scope>NUCLEOTIDE SEQUENCE</scope>
</reference>
<keyword evidence="6 9" id="KW-0732">Signal</keyword>
<feature type="signal peptide" evidence="9">
    <location>
        <begin position="1"/>
        <end position="27"/>
    </location>
</feature>
<dbReference type="InterPro" id="IPR033250">
    <property type="entry name" value="CEP"/>
</dbReference>
<evidence type="ECO:0000256" key="8">
    <source>
        <dbReference type="SAM" id="MobiDB-lite"/>
    </source>
</evidence>
<dbReference type="GO" id="GO:0048046">
    <property type="term" value="C:apoplast"/>
    <property type="evidence" value="ECO:0007669"/>
    <property type="project" value="UniProtKB-SubCell"/>
</dbReference>
<proteinExistence type="inferred from homology"/>
<feature type="region of interest" description="Disordered" evidence="8">
    <location>
        <begin position="129"/>
        <end position="188"/>
    </location>
</feature>
<comment type="subcellular location">
    <subcellularLocation>
        <location evidence="1">Secreted</location>
        <location evidence="1">Extracellular space</location>
        <location evidence="1">Apoplast</location>
    </subcellularLocation>
</comment>
<organism evidence="10 11">
    <name type="scientific">Linum tenue</name>
    <dbReference type="NCBI Taxonomy" id="586396"/>
    <lineage>
        <taxon>Eukaryota</taxon>
        <taxon>Viridiplantae</taxon>
        <taxon>Streptophyta</taxon>
        <taxon>Embryophyta</taxon>
        <taxon>Tracheophyta</taxon>
        <taxon>Spermatophyta</taxon>
        <taxon>Magnoliopsida</taxon>
        <taxon>eudicotyledons</taxon>
        <taxon>Gunneridae</taxon>
        <taxon>Pentapetalae</taxon>
        <taxon>rosids</taxon>
        <taxon>fabids</taxon>
        <taxon>Malpighiales</taxon>
        <taxon>Linaceae</taxon>
        <taxon>Linum</taxon>
    </lineage>
</organism>
<dbReference type="GO" id="GO:0048364">
    <property type="term" value="P:root development"/>
    <property type="evidence" value="ECO:0007669"/>
    <property type="project" value="InterPro"/>
</dbReference>
<keyword evidence="7" id="KW-0379">Hydroxylation</keyword>
<dbReference type="EMBL" id="CAMGYJ010000010">
    <property type="protein sequence ID" value="CAI0553709.1"/>
    <property type="molecule type" value="Genomic_DNA"/>
</dbReference>
<dbReference type="Proteomes" id="UP001154282">
    <property type="component" value="Unassembled WGS sequence"/>
</dbReference>
<feature type="chain" id="PRO_5043886079" evidence="9">
    <location>
        <begin position="28"/>
        <end position="188"/>
    </location>
</feature>
<evidence type="ECO:0000256" key="2">
    <source>
        <dbReference type="ARBA" id="ARBA00008963"/>
    </source>
</evidence>
<sequence>MGKTLLYQCSILLTLLAFHSILLTTECRQLRSITNPPPAATLSDHEEGSKEDFRPTAPGVSPGVGHPNDDFRPTAPGYSPGVGHSVGLQNRGESYNNDDFRPTAPGFSPGVGHAELTDDSVDAFRPRETEDFKPTQPGHSPGVGHAAVFTSSKRNGRKREPTQPGHSPGKNDFRPTQPGHSPGIGHKN</sequence>
<keyword evidence="5" id="KW-0372">Hormone</keyword>
<evidence type="ECO:0000313" key="11">
    <source>
        <dbReference type="Proteomes" id="UP001154282"/>
    </source>
</evidence>
<protein>
    <submittedName>
        <fullName evidence="10">Uncharacterized protein</fullName>
    </submittedName>
</protein>
<evidence type="ECO:0000256" key="6">
    <source>
        <dbReference type="ARBA" id="ARBA00022729"/>
    </source>
</evidence>
<evidence type="ECO:0000256" key="3">
    <source>
        <dbReference type="ARBA" id="ARBA00022523"/>
    </source>
</evidence>
<keyword evidence="11" id="KW-1185">Reference proteome</keyword>
<dbReference type="GO" id="GO:0006995">
    <property type="term" value="P:cellular response to nitrogen starvation"/>
    <property type="evidence" value="ECO:0007669"/>
    <property type="project" value="UniProtKB-ARBA"/>
</dbReference>
<evidence type="ECO:0000256" key="9">
    <source>
        <dbReference type="SAM" id="SignalP"/>
    </source>
</evidence>
<evidence type="ECO:0000256" key="4">
    <source>
        <dbReference type="ARBA" id="ARBA00022525"/>
    </source>
</evidence>
<comment type="caution">
    <text evidence="10">The sequence shown here is derived from an EMBL/GenBank/DDBJ whole genome shotgun (WGS) entry which is preliminary data.</text>
</comment>
<dbReference type="AlphaFoldDB" id="A0AAV0R7S2"/>
<name>A0AAV0R7S2_9ROSI</name>
<comment type="similarity">
    <text evidence="2">Belongs to the C-terminally encoded plant signaling peptide (CEP) family.</text>
</comment>
<evidence type="ECO:0000313" key="10">
    <source>
        <dbReference type="EMBL" id="CAI0553709.1"/>
    </source>
</evidence>
<dbReference type="GO" id="GO:2000280">
    <property type="term" value="P:regulation of root development"/>
    <property type="evidence" value="ECO:0007669"/>
    <property type="project" value="TreeGrafter"/>
</dbReference>
<evidence type="ECO:0000256" key="5">
    <source>
        <dbReference type="ARBA" id="ARBA00022702"/>
    </source>
</evidence>
<feature type="region of interest" description="Disordered" evidence="8">
    <location>
        <begin position="38"/>
        <end position="116"/>
    </location>
</feature>
<dbReference type="GO" id="GO:1901371">
    <property type="term" value="P:regulation of leaf morphogenesis"/>
    <property type="evidence" value="ECO:0007669"/>
    <property type="project" value="TreeGrafter"/>
</dbReference>
<dbReference type="GO" id="GO:1902025">
    <property type="term" value="P:nitrate import"/>
    <property type="evidence" value="ECO:0007669"/>
    <property type="project" value="TreeGrafter"/>
</dbReference>
<evidence type="ECO:0000256" key="7">
    <source>
        <dbReference type="ARBA" id="ARBA00023278"/>
    </source>
</evidence>
<evidence type="ECO:0000256" key="1">
    <source>
        <dbReference type="ARBA" id="ARBA00004271"/>
    </source>
</evidence>
<keyword evidence="3" id="KW-0052">Apoplast</keyword>
<feature type="compositionally biased region" description="Polar residues" evidence="8">
    <location>
        <begin position="87"/>
        <end position="97"/>
    </location>
</feature>
<dbReference type="GO" id="GO:0005179">
    <property type="term" value="F:hormone activity"/>
    <property type="evidence" value="ECO:0007669"/>
    <property type="project" value="UniProtKB-KW"/>
</dbReference>